<keyword evidence="3" id="KW-1185">Reference proteome</keyword>
<evidence type="ECO:0000313" key="2">
    <source>
        <dbReference type="EMBL" id="KAL2323059.1"/>
    </source>
</evidence>
<organism evidence="2 3">
    <name type="scientific">Flemingia macrophylla</name>
    <dbReference type="NCBI Taxonomy" id="520843"/>
    <lineage>
        <taxon>Eukaryota</taxon>
        <taxon>Viridiplantae</taxon>
        <taxon>Streptophyta</taxon>
        <taxon>Embryophyta</taxon>
        <taxon>Tracheophyta</taxon>
        <taxon>Spermatophyta</taxon>
        <taxon>Magnoliopsida</taxon>
        <taxon>eudicotyledons</taxon>
        <taxon>Gunneridae</taxon>
        <taxon>Pentapetalae</taxon>
        <taxon>rosids</taxon>
        <taxon>fabids</taxon>
        <taxon>Fabales</taxon>
        <taxon>Fabaceae</taxon>
        <taxon>Papilionoideae</taxon>
        <taxon>50 kb inversion clade</taxon>
        <taxon>NPAAA clade</taxon>
        <taxon>indigoferoid/millettioid clade</taxon>
        <taxon>Phaseoleae</taxon>
        <taxon>Flemingia</taxon>
    </lineage>
</organism>
<dbReference type="Proteomes" id="UP001603857">
    <property type="component" value="Unassembled WGS sequence"/>
</dbReference>
<evidence type="ECO:0000313" key="3">
    <source>
        <dbReference type="Proteomes" id="UP001603857"/>
    </source>
</evidence>
<reference evidence="2 3" key="1">
    <citation type="submission" date="2024-08" db="EMBL/GenBank/DDBJ databases">
        <title>Insights into the chromosomal genome structure of Flemingia macrophylla.</title>
        <authorList>
            <person name="Ding Y."/>
            <person name="Zhao Y."/>
            <person name="Bi W."/>
            <person name="Wu M."/>
            <person name="Zhao G."/>
            <person name="Gong Y."/>
            <person name="Li W."/>
            <person name="Zhang P."/>
        </authorList>
    </citation>
    <scope>NUCLEOTIDE SEQUENCE [LARGE SCALE GENOMIC DNA]</scope>
    <source>
        <strain evidence="2">DYQJB</strain>
        <tissue evidence="2">Leaf</tissue>
    </source>
</reference>
<dbReference type="EMBL" id="JBGMDY010000009">
    <property type="protein sequence ID" value="KAL2323059.1"/>
    <property type="molecule type" value="Genomic_DNA"/>
</dbReference>
<comment type="caution">
    <text evidence="2">The sequence shown here is derived from an EMBL/GenBank/DDBJ whole genome shotgun (WGS) entry which is preliminary data.</text>
</comment>
<dbReference type="AlphaFoldDB" id="A0ABD1LHQ2"/>
<proteinExistence type="predicted"/>
<feature type="signal peptide" evidence="1">
    <location>
        <begin position="1"/>
        <end position="39"/>
    </location>
</feature>
<accession>A0ABD1LHQ2</accession>
<gene>
    <name evidence="2" type="ORF">Fmac_027438</name>
</gene>
<feature type="chain" id="PRO_5044892356" evidence="1">
    <location>
        <begin position="40"/>
        <end position="62"/>
    </location>
</feature>
<evidence type="ECO:0000256" key="1">
    <source>
        <dbReference type="SAM" id="SignalP"/>
    </source>
</evidence>
<keyword evidence="1" id="KW-0732">Signal</keyword>
<name>A0ABD1LHQ2_9FABA</name>
<protein>
    <submittedName>
        <fullName evidence="2">Uncharacterized protein</fullName>
    </submittedName>
</protein>
<sequence>MGDGTCSGDLCSCLCLSNCLNLLVRLLFLLALFSQFTDQTAIPQKEFYLAYKKSKQRIKCKG</sequence>